<gene>
    <name evidence="2" type="ORF">CS053_17310</name>
</gene>
<evidence type="ECO:0000313" key="2">
    <source>
        <dbReference type="EMBL" id="QEE26065.1"/>
    </source>
</evidence>
<protein>
    <recommendedName>
        <fullName evidence="4">Type 1 fimbrial protein</fullName>
    </recommendedName>
</protein>
<evidence type="ECO:0008006" key="4">
    <source>
        <dbReference type="Google" id="ProtNLM"/>
    </source>
</evidence>
<feature type="chain" id="PRO_5022949338" description="Type 1 fimbrial protein" evidence="1">
    <location>
        <begin position="26"/>
        <end position="121"/>
    </location>
</feature>
<dbReference type="RefSeq" id="WP_147628335.1">
    <property type="nucleotide sequence ID" value="NZ_CP042807.1"/>
</dbReference>
<dbReference type="KEGG" id="rgl:CS053_17310"/>
<sequence length="121" mass="12619">MNGWIQRMVAASLLCGLTGVGSAQAEGGRITFSGAVVVPTCMSSNDRADLMAANSESATRQLSCGGKRQVVRGDTDVASYGLSVVPLSGAQTNGNPLLEYFTGYLSPTHAVVAKMITRTYE</sequence>
<dbReference type="Proteomes" id="UP000321807">
    <property type="component" value="Chromosome"/>
</dbReference>
<dbReference type="EMBL" id="CP042807">
    <property type="protein sequence ID" value="QEE26065.1"/>
    <property type="molecule type" value="Genomic_DNA"/>
</dbReference>
<accession>A0A5B9E4S1</accession>
<feature type="signal peptide" evidence="1">
    <location>
        <begin position="1"/>
        <end position="25"/>
    </location>
</feature>
<evidence type="ECO:0000313" key="3">
    <source>
        <dbReference type="Proteomes" id="UP000321807"/>
    </source>
</evidence>
<evidence type="ECO:0000256" key="1">
    <source>
        <dbReference type="SAM" id="SignalP"/>
    </source>
</evidence>
<dbReference type="AlphaFoldDB" id="A0A5B9E4S1"/>
<keyword evidence="1" id="KW-0732">Signal</keyword>
<name>A0A5B9E4S1_9GAMM</name>
<proteinExistence type="predicted"/>
<organism evidence="2 3">
    <name type="scientific">Rhodanobacter glycinis</name>
    <dbReference type="NCBI Taxonomy" id="582702"/>
    <lineage>
        <taxon>Bacteria</taxon>
        <taxon>Pseudomonadati</taxon>
        <taxon>Pseudomonadota</taxon>
        <taxon>Gammaproteobacteria</taxon>
        <taxon>Lysobacterales</taxon>
        <taxon>Rhodanobacteraceae</taxon>
        <taxon>Rhodanobacter</taxon>
    </lineage>
</organism>
<reference evidence="2 3" key="1">
    <citation type="submission" date="2019-08" db="EMBL/GenBank/DDBJ databases">
        <title>Complete genome sequence of Rhodanobacter glycinis strain T01E-68 isolated from tomato root.</title>
        <authorList>
            <person name="Weon H.-Y."/>
            <person name="Lee S.A."/>
        </authorList>
    </citation>
    <scope>NUCLEOTIDE SEQUENCE [LARGE SCALE GENOMIC DNA]</scope>
    <source>
        <strain evidence="2 3">T01E-68</strain>
    </source>
</reference>